<dbReference type="PANTHER" id="PTHR13018">
    <property type="entry name" value="PROBABLE MEMBRANE PROTEIN DUF221-RELATED"/>
    <property type="match status" value="1"/>
</dbReference>
<keyword evidence="5 8" id="KW-1133">Transmembrane helix</keyword>
<feature type="transmembrane region" description="Helical" evidence="8">
    <location>
        <begin position="150"/>
        <end position="176"/>
    </location>
</feature>
<dbReference type="Pfam" id="PF14703">
    <property type="entry name" value="PHM7_cyt"/>
    <property type="match status" value="1"/>
</dbReference>
<keyword evidence="13" id="KW-1185">Reference proteome</keyword>
<feature type="transmembrane region" description="Helical" evidence="8">
    <location>
        <begin position="112"/>
        <end position="130"/>
    </location>
</feature>
<feature type="transmembrane region" description="Helical" evidence="8">
    <location>
        <begin position="644"/>
        <end position="665"/>
    </location>
</feature>
<comment type="subcellular location">
    <subcellularLocation>
        <location evidence="1">Membrane</location>
        <topology evidence="1">Multi-pass membrane protein</topology>
    </subcellularLocation>
</comment>
<dbReference type="Pfam" id="PF13967">
    <property type="entry name" value="RSN1_TM"/>
    <property type="match status" value="1"/>
</dbReference>
<feature type="compositionally biased region" description="Polar residues" evidence="7">
    <location>
        <begin position="978"/>
        <end position="993"/>
    </location>
</feature>
<evidence type="ECO:0000256" key="6">
    <source>
        <dbReference type="ARBA" id="ARBA00023136"/>
    </source>
</evidence>
<evidence type="ECO:0000256" key="3">
    <source>
        <dbReference type="ARBA" id="ARBA00022448"/>
    </source>
</evidence>
<organism evidence="12 13">
    <name type="scientific">Cercophora samala</name>
    <dbReference type="NCBI Taxonomy" id="330535"/>
    <lineage>
        <taxon>Eukaryota</taxon>
        <taxon>Fungi</taxon>
        <taxon>Dikarya</taxon>
        <taxon>Ascomycota</taxon>
        <taxon>Pezizomycotina</taxon>
        <taxon>Sordariomycetes</taxon>
        <taxon>Sordariomycetidae</taxon>
        <taxon>Sordariales</taxon>
        <taxon>Lasiosphaeriaceae</taxon>
        <taxon>Cercophora</taxon>
    </lineage>
</organism>
<dbReference type="InterPro" id="IPR027815">
    <property type="entry name" value="CSC1/OSCA1-like_cyt"/>
</dbReference>
<comment type="similarity">
    <text evidence="2">Belongs to the CSC1 (TC 1.A.17) family.</text>
</comment>
<feature type="transmembrane region" description="Helical" evidence="8">
    <location>
        <begin position="429"/>
        <end position="453"/>
    </location>
</feature>
<comment type="caution">
    <text evidence="12">The sequence shown here is derived from an EMBL/GenBank/DDBJ whole genome shotgun (WGS) entry which is preliminary data.</text>
</comment>
<evidence type="ECO:0000256" key="8">
    <source>
        <dbReference type="SAM" id="Phobius"/>
    </source>
</evidence>
<evidence type="ECO:0000259" key="9">
    <source>
        <dbReference type="Pfam" id="PF02714"/>
    </source>
</evidence>
<evidence type="ECO:0000313" key="12">
    <source>
        <dbReference type="EMBL" id="KAK0666483.1"/>
    </source>
</evidence>
<feature type="region of interest" description="Disordered" evidence="7">
    <location>
        <begin position="933"/>
        <end position="1020"/>
    </location>
</feature>
<dbReference type="PANTHER" id="PTHR13018:SF149">
    <property type="entry name" value="DOMAIN PROTEIN, PUTATIVE (AFU_ORTHOLOGUE AFUA_3G11660)-RELATED"/>
    <property type="match status" value="1"/>
</dbReference>
<name>A0AA40D980_9PEZI</name>
<feature type="transmembrane region" description="Helical" evidence="8">
    <location>
        <begin position="386"/>
        <end position="409"/>
    </location>
</feature>
<evidence type="ECO:0008006" key="14">
    <source>
        <dbReference type="Google" id="ProtNLM"/>
    </source>
</evidence>
<keyword evidence="4 8" id="KW-0812">Transmembrane</keyword>
<reference evidence="12" key="1">
    <citation type="submission" date="2023-06" db="EMBL/GenBank/DDBJ databases">
        <title>Genome-scale phylogeny and comparative genomics of the fungal order Sordariales.</title>
        <authorList>
            <consortium name="Lawrence Berkeley National Laboratory"/>
            <person name="Hensen N."/>
            <person name="Bonometti L."/>
            <person name="Westerberg I."/>
            <person name="Brannstrom I.O."/>
            <person name="Guillou S."/>
            <person name="Cros-Aarteil S."/>
            <person name="Calhoun S."/>
            <person name="Haridas S."/>
            <person name="Kuo A."/>
            <person name="Mondo S."/>
            <person name="Pangilinan J."/>
            <person name="Riley R."/>
            <person name="Labutti K."/>
            <person name="Andreopoulos B."/>
            <person name="Lipzen A."/>
            <person name="Chen C."/>
            <person name="Yanf M."/>
            <person name="Daum C."/>
            <person name="Ng V."/>
            <person name="Clum A."/>
            <person name="Steindorff A."/>
            <person name="Ohm R."/>
            <person name="Martin F."/>
            <person name="Silar P."/>
            <person name="Natvig D."/>
            <person name="Lalanne C."/>
            <person name="Gautier V."/>
            <person name="Ament-Velasquez S.L."/>
            <person name="Kruys A."/>
            <person name="Hutchinson M.I."/>
            <person name="Powell A.J."/>
            <person name="Barry K."/>
            <person name="Miller A.N."/>
            <person name="Grigoriev I.V."/>
            <person name="Debuchy R."/>
            <person name="Gladieux P."/>
            <person name="Thoren M.H."/>
            <person name="Johannesson H."/>
        </authorList>
    </citation>
    <scope>NUCLEOTIDE SEQUENCE</scope>
    <source>
        <strain evidence="12">CBS 307.81</strain>
    </source>
</reference>
<keyword evidence="6 8" id="KW-0472">Membrane</keyword>
<dbReference type="EMBL" id="JAULSY010000087">
    <property type="protein sequence ID" value="KAK0666483.1"/>
    <property type="molecule type" value="Genomic_DNA"/>
</dbReference>
<dbReference type="InterPro" id="IPR032880">
    <property type="entry name" value="CSC1/OSCA1-like_N"/>
</dbReference>
<dbReference type="AlphaFoldDB" id="A0AA40D980"/>
<feature type="domain" description="CSC1/OSCA1-like cytosolic" evidence="11">
    <location>
        <begin position="200"/>
        <end position="369"/>
    </location>
</feature>
<feature type="region of interest" description="Disordered" evidence="7">
    <location>
        <begin position="837"/>
        <end position="918"/>
    </location>
</feature>
<dbReference type="InterPro" id="IPR003864">
    <property type="entry name" value="CSC1/OSCA1-like_7TM"/>
</dbReference>
<feature type="transmembrane region" description="Helical" evidence="8">
    <location>
        <begin position="474"/>
        <end position="500"/>
    </location>
</feature>
<dbReference type="InterPro" id="IPR045122">
    <property type="entry name" value="Csc1-like"/>
</dbReference>
<gene>
    <name evidence="12" type="ORF">QBC41DRAFT_149961</name>
</gene>
<evidence type="ECO:0000256" key="1">
    <source>
        <dbReference type="ARBA" id="ARBA00004141"/>
    </source>
</evidence>
<evidence type="ECO:0000256" key="5">
    <source>
        <dbReference type="ARBA" id="ARBA00022989"/>
    </source>
</evidence>
<feature type="transmembrane region" description="Helical" evidence="8">
    <location>
        <begin position="26"/>
        <end position="48"/>
    </location>
</feature>
<dbReference type="GO" id="GO:0005227">
    <property type="term" value="F:calcium-activated cation channel activity"/>
    <property type="evidence" value="ECO:0007669"/>
    <property type="project" value="InterPro"/>
</dbReference>
<evidence type="ECO:0000256" key="2">
    <source>
        <dbReference type="ARBA" id="ARBA00007779"/>
    </source>
</evidence>
<evidence type="ECO:0000256" key="4">
    <source>
        <dbReference type="ARBA" id="ARBA00022692"/>
    </source>
</evidence>
<feature type="compositionally biased region" description="Gly residues" evidence="7">
    <location>
        <begin position="1010"/>
        <end position="1020"/>
    </location>
</feature>
<feature type="transmembrane region" description="Helical" evidence="8">
    <location>
        <begin position="520"/>
        <end position="540"/>
    </location>
</feature>
<proteinExistence type="inferred from homology"/>
<protein>
    <recommendedName>
        <fullName evidence="14">DUF221-domain-containing protein</fullName>
    </recommendedName>
</protein>
<accession>A0AA40D980</accession>
<dbReference type="GO" id="GO:0005886">
    <property type="term" value="C:plasma membrane"/>
    <property type="evidence" value="ECO:0007669"/>
    <property type="project" value="TreeGrafter"/>
</dbReference>
<evidence type="ECO:0000259" key="11">
    <source>
        <dbReference type="Pfam" id="PF14703"/>
    </source>
</evidence>
<feature type="domain" description="CSC1/OSCA1-like 7TM region" evidence="9">
    <location>
        <begin position="380"/>
        <end position="663"/>
    </location>
</feature>
<evidence type="ECO:0000256" key="7">
    <source>
        <dbReference type="SAM" id="MobiDB-lite"/>
    </source>
</evidence>
<feature type="compositionally biased region" description="Polar residues" evidence="7">
    <location>
        <begin position="906"/>
        <end position="918"/>
    </location>
</feature>
<feature type="transmembrane region" description="Helical" evidence="8">
    <location>
        <begin position="677"/>
        <end position="697"/>
    </location>
</feature>
<feature type="domain" description="CSC1/OSCA1-like N-terminal transmembrane" evidence="10">
    <location>
        <begin position="27"/>
        <end position="176"/>
    </location>
</feature>
<keyword evidence="3" id="KW-0813">Transport</keyword>
<dbReference type="Proteomes" id="UP001174997">
    <property type="component" value="Unassembled WGS sequence"/>
</dbReference>
<feature type="transmembrane region" description="Helical" evidence="8">
    <location>
        <begin position="611"/>
        <end position="632"/>
    </location>
</feature>
<feature type="transmembrane region" description="Helical" evidence="8">
    <location>
        <begin position="585"/>
        <end position="604"/>
    </location>
</feature>
<evidence type="ECO:0000259" key="10">
    <source>
        <dbReference type="Pfam" id="PF13967"/>
    </source>
</evidence>
<evidence type="ECO:0000313" key="13">
    <source>
        <dbReference type="Proteomes" id="UP001174997"/>
    </source>
</evidence>
<sequence>MAEKDPGQILLDLLADPFSTQLQKTAIIAALGSSIGTTALIAFFFSILRPFNSVVYAPKLKHADEKHTPPPMGKGVFAWVAPLWKTTEEDMVNLIGMDATIFMRFTRMCRNIFAVLTVLGCGILIPVNWTNWTHTPMEEDNWLSKITPKMVWGSAHWATVCVAWIFNIVVCGFLWWNYRKVAQLRRKYYDSEEYQHSLHSRTLMIYDIPKNLGSDEGIARIIDGVVPSSSFSRTAIARDVRILPSLIESHGKTVRKLEKVLAVYLKDPKNLPPARPLCRPSKKDHSYASYPKGQKVDAIDYLTERIKLLELEIKDVRQRVDKRVTMPYGFASYSDISETHSIAYLCRKKKPQGATIKLAPRPNDIIWENMPLSPSARRRRRLWNNFWMAVLTILWIAPNAFIAVFLVNLSNLGLVWNDFQKELASSPQFWSIVQGIASPAIMSLVYLLLPIAFRRMSIRAGDRTKTGRERHVVAKLYAFFTFNNLFIFSVFSAIWGFTATVVQKTSSGQDAWKAIYEADFGFLLFISLIKVSPFWVSWLLQRQLGAAIDLAQLWTLFYSFVVRKFSNPTPRELIELTAPPPFDYASYYNYFLFYATVALCYAPIQPLVLPAAALFFSIDVAFKKYLLLYIFVTKTESGGMFWRVLFNRFLFGTFLANLVSFLVVWVRGIQGPRTQAYALAPLPILLIIFKIVCSRVFDDKIHFYATRFTKQGRTEEGLNVKEQSVRNDRLAARFGHPALYKPLITPMVHAKAQNVLASIYQGRLSDGREAGGLGDSLSVSGYSDTYVMDSMMSGKAGKASSGMPGFEVVPESRLDFEFYKNRDEFAEDHGAGELFGSDIHRPGTPGTVMSGPDSRPGTPAGGMGFGANRRLLSPYNDPGVGPSSSGYAGPSVYSPPILGGHEVPSRSRSPLYSHGNDSGANLVQGAALMPVSSYPTTPAAGGPGDGSYDNDGGPYRPGIPTIPPGIFGGGPRYGGLPQSDQEFGQPAASQDPTQYDYFRGPRRGTPGPPGGGNGGNNYRG</sequence>
<dbReference type="Pfam" id="PF02714">
    <property type="entry name" value="RSN1_7TM"/>
    <property type="match status" value="1"/>
</dbReference>